<sequence>MSLPLSHDFHATAFLGITIDGHIARADGSINYLPPAPTGTSEEHAGSSTNSSIVPTITDMLATMDILVLGRATYETVLKLRNEEHEWPYRDLPVLALSRQTPVSLPVKLDVDDTAISFVESIEATVQHVVDKGYKKVWIDGGQTVRSFLEAGLLDELVLTTVPVVLGKGISLFAGLQREMRCEVMGVRRMERLVGVRYKVVYGEIDERGRLVT</sequence>
<feature type="domain" description="Bacterial bifunctional deaminase-reductase C-terminal" evidence="10">
    <location>
        <begin position="13"/>
        <end position="190"/>
    </location>
</feature>
<organism evidence="11 12">
    <name type="scientific">Rhinocladiella mackenziei CBS 650.93</name>
    <dbReference type="NCBI Taxonomy" id="1442369"/>
    <lineage>
        <taxon>Eukaryota</taxon>
        <taxon>Fungi</taxon>
        <taxon>Dikarya</taxon>
        <taxon>Ascomycota</taxon>
        <taxon>Pezizomycotina</taxon>
        <taxon>Eurotiomycetes</taxon>
        <taxon>Chaetothyriomycetidae</taxon>
        <taxon>Chaetothyriales</taxon>
        <taxon>Herpotrichiellaceae</taxon>
        <taxon>Rhinocladiella</taxon>
    </lineage>
</organism>
<dbReference type="RefSeq" id="XP_013271499.1">
    <property type="nucleotide sequence ID" value="XM_013416045.1"/>
</dbReference>
<evidence type="ECO:0000259" key="10">
    <source>
        <dbReference type="Pfam" id="PF01872"/>
    </source>
</evidence>
<dbReference type="GeneID" id="25293302"/>
<dbReference type="PANTHER" id="PTHR38011">
    <property type="entry name" value="DIHYDROFOLATE REDUCTASE FAMILY PROTEIN (AFU_ORTHOLOGUE AFUA_8G06820)"/>
    <property type="match status" value="1"/>
</dbReference>
<comment type="catalytic activity">
    <reaction evidence="9">
        <text>2,5-diamino-6-(1-D-ribitylamino)pyrimidin-4(3H)-one 5'-phosphate + NADP(+) = 2,5-diamino-6-(1-D-ribosylamino)pyrimidin-4(3H)-one 5'-phosphate + NADPH + H(+)</text>
        <dbReference type="Rhea" id="RHEA:27278"/>
        <dbReference type="ChEBI" id="CHEBI:15378"/>
        <dbReference type="ChEBI" id="CHEBI:57783"/>
        <dbReference type="ChEBI" id="CHEBI:58349"/>
        <dbReference type="ChEBI" id="CHEBI:58890"/>
        <dbReference type="ChEBI" id="CHEBI:59545"/>
        <dbReference type="EC" id="1.1.1.302"/>
    </reaction>
</comment>
<dbReference type="Proteomes" id="UP000053617">
    <property type="component" value="Unassembled WGS sequence"/>
</dbReference>
<comment type="similarity">
    <text evidence="2">Belongs to the HTP reductase family.</text>
</comment>
<comment type="function">
    <text evidence="1">Catalyzes an early step in riboflavin biosynthesis, the NADPH-dependent reduction of the ribose side chain of 2,5-diamino-6-ribosylamino-4(3H)-pyrimidinone 5'-phosphate, yielding 2,5-diamino-6-ribitylamino-4(3H)-pyrimidinone 5'-phosphate.</text>
</comment>
<proteinExistence type="inferred from homology"/>
<evidence type="ECO:0000313" key="11">
    <source>
        <dbReference type="EMBL" id="KIX04363.1"/>
    </source>
</evidence>
<dbReference type="SUPFAM" id="SSF53597">
    <property type="entry name" value="Dihydrofolate reductase-like"/>
    <property type="match status" value="1"/>
</dbReference>
<evidence type="ECO:0000256" key="3">
    <source>
        <dbReference type="ARBA" id="ARBA00012851"/>
    </source>
</evidence>
<dbReference type="GO" id="GO:0009231">
    <property type="term" value="P:riboflavin biosynthetic process"/>
    <property type="evidence" value="ECO:0007669"/>
    <property type="project" value="UniProtKB-KW"/>
</dbReference>
<evidence type="ECO:0000313" key="12">
    <source>
        <dbReference type="Proteomes" id="UP000053617"/>
    </source>
</evidence>
<dbReference type="AlphaFoldDB" id="A0A0D2H1N0"/>
<evidence type="ECO:0000256" key="2">
    <source>
        <dbReference type="ARBA" id="ARBA00009723"/>
    </source>
</evidence>
<evidence type="ECO:0000256" key="7">
    <source>
        <dbReference type="ARBA" id="ARBA00031630"/>
    </source>
</evidence>
<gene>
    <name evidence="11" type="ORF">Z518_05231</name>
</gene>
<keyword evidence="12" id="KW-1185">Reference proteome</keyword>
<dbReference type="STRING" id="1442369.A0A0D2H1N0"/>
<comment type="catalytic activity">
    <reaction evidence="8">
        <text>2,5-diamino-6-(1-D-ribitylamino)pyrimidin-4(3H)-one 5'-phosphate + NAD(+) = 2,5-diamino-6-(1-D-ribosylamino)pyrimidin-4(3H)-one 5'-phosphate + NADH + H(+)</text>
        <dbReference type="Rhea" id="RHEA:27274"/>
        <dbReference type="ChEBI" id="CHEBI:15378"/>
        <dbReference type="ChEBI" id="CHEBI:57540"/>
        <dbReference type="ChEBI" id="CHEBI:57945"/>
        <dbReference type="ChEBI" id="CHEBI:58890"/>
        <dbReference type="ChEBI" id="CHEBI:59545"/>
        <dbReference type="EC" id="1.1.1.302"/>
    </reaction>
</comment>
<evidence type="ECO:0000256" key="8">
    <source>
        <dbReference type="ARBA" id="ARBA00047550"/>
    </source>
</evidence>
<dbReference type="InterPro" id="IPR002734">
    <property type="entry name" value="RibDG_C"/>
</dbReference>
<accession>A0A0D2H1N0</accession>
<dbReference type="EMBL" id="KN847478">
    <property type="protein sequence ID" value="KIX04363.1"/>
    <property type="molecule type" value="Genomic_DNA"/>
</dbReference>
<dbReference type="OrthoDB" id="3192019at2759"/>
<reference evidence="11 12" key="1">
    <citation type="submission" date="2015-01" db="EMBL/GenBank/DDBJ databases">
        <title>The Genome Sequence of Rhinocladiella mackenzie CBS 650.93.</title>
        <authorList>
            <consortium name="The Broad Institute Genomics Platform"/>
            <person name="Cuomo C."/>
            <person name="de Hoog S."/>
            <person name="Gorbushina A."/>
            <person name="Stielow B."/>
            <person name="Teixiera M."/>
            <person name="Abouelleil A."/>
            <person name="Chapman S.B."/>
            <person name="Priest M."/>
            <person name="Young S.K."/>
            <person name="Wortman J."/>
            <person name="Nusbaum C."/>
            <person name="Birren B."/>
        </authorList>
    </citation>
    <scope>NUCLEOTIDE SEQUENCE [LARGE SCALE GENOMIC DNA]</scope>
    <source>
        <strain evidence="11 12">CBS 650.93</strain>
    </source>
</reference>
<dbReference type="PANTHER" id="PTHR38011:SF11">
    <property type="entry name" value="2,5-DIAMINO-6-RIBOSYLAMINO-4(3H)-PYRIMIDINONE 5'-PHOSPHATE REDUCTASE"/>
    <property type="match status" value="1"/>
</dbReference>
<protein>
    <recommendedName>
        <fullName evidence="4">2,5-diamino-6-ribosylamino-4(3H)-pyrimidinone 5'-phosphate reductase</fullName>
        <ecNumber evidence="3">1.1.1.302</ecNumber>
    </recommendedName>
    <alternativeName>
        <fullName evidence="7">2,5-diamino-6-(5-phospho-D-ribosylamino)pyrimidin-4(3H)-one reductase</fullName>
    </alternativeName>
    <alternativeName>
        <fullName evidence="6">2,5-diamino-6-ribitylamino-4(3H)-pyrimidinone 5'-phosphate synthase</fullName>
    </alternativeName>
</protein>
<dbReference type="GO" id="GO:0008703">
    <property type="term" value="F:5-amino-6-(5-phosphoribosylamino)uracil reductase activity"/>
    <property type="evidence" value="ECO:0007669"/>
    <property type="project" value="InterPro"/>
</dbReference>
<dbReference type="VEuPathDB" id="FungiDB:Z518_05231"/>
<dbReference type="Gene3D" id="3.40.430.10">
    <property type="entry name" value="Dihydrofolate Reductase, subunit A"/>
    <property type="match status" value="1"/>
</dbReference>
<dbReference type="HOGENOM" id="CLU_043966_4_2_1"/>
<evidence type="ECO:0000256" key="4">
    <source>
        <dbReference type="ARBA" id="ARBA00015035"/>
    </source>
</evidence>
<dbReference type="EC" id="1.1.1.302" evidence="3"/>
<name>A0A0D2H1N0_9EURO</name>
<evidence type="ECO:0000256" key="9">
    <source>
        <dbReference type="ARBA" id="ARBA00049020"/>
    </source>
</evidence>
<evidence type="ECO:0000256" key="1">
    <source>
        <dbReference type="ARBA" id="ARBA00003555"/>
    </source>
</evidence>
<dbReference type="Pfam" id="PF01872">
    <property type="entry name" value="RibD_C"/>
    <property type="match status" value="1"/>
</dbReference>
<evidence type="ECO:0000256" key="6">
    <source>
        <dbReference type="ARBA" id="ARBA00030073"/>
    </source>
</evidence>
<evidence type="ECO:0000256" key="5">
    <source>
        <dbReference type="ARBA" id="ARBA00022619"/>
    </source>
</evidence>
<dbReference type="InterPro" id="IPR024072">
    <property type="entry name" value="DHFR-like_dom_sf"/>
</dbReference>
<keyword evidence="5" id="KW-0686">Riboflavin biosynthesis</keyword>
<dbReference type="InterPro" id="IPR050765">
    <property type="entry name" value="Riboflavin_Biosynth_HTPR"/>
</dbReference>